<dbReference type="PROSITE" id="PS52039">
    <property type="entry name" value="TOPO_IA_2"/>
    <property type="match status" value="1"/>
</dbReference>
<keyword evidence="5" id="KW-0799">Topoisomerase</keyword>
<dbReference type="InterPro" id="IPR013826">
    <property type="entry name" value="Topo_IA_cen_sub3"/>
</dbReference>
<dbReference type="InterPro" id="IPR000380">
    <property type="entry name" value="Topo_IA"/>
</dbReference>
<dbReference type="Gene3D" id="1.10.460.10">
    <property type="entry name" value="Topoisomerase I, domain 2"/>
    <property type="match status" value="1"/>
</dbReference>
<name>A0ABU7XNP0_9FLAO</name>
<accession>A0ABU7XNP0</accession>
<reference evidence="14 15" key="1">
    <citation type="submission" date="2022-09" db="EMBL/GenBank/DDBJ databases">
        <title>Genome sequencing of Flavivirga sp. MEBiC05379.</title>
        <authorList>
            <person name="Oh H.-M."/>
            <person name="Kwon K.K."/>
            <person name="Park M.J."/>
            <person name="Yang S.-H."/>
        </authorList>
    </citation>
    <scope>NUCLEOTIDE SEQUENCE [LARGE SCALE GENOMIC DNA]</scope>
    <source>
        <strain evidence="14 15">MEBiC05379</strain>
    </source>
</reference>
<sequence length="763" mass="86051">MKVCIAEKPSVAREIASILGASTKRDGYYEGNGYAITYTFGHLCTLKEPNDYKPYWKSWDLNNLPMLPEKFETKVVSNSGIQKQFKIVKSLFDKADVVINCGDAGQEGELIQRWVMNEANYKGEVKRLWISSLTAEAIKEGFENLKPASDYDNLYYAGFSRAIGDWLLGMNATRLYTVKHGGYKQVLSVGRVQTPTLAMVVSRFKAIENFKPQPYWELQTLYRETLFSYEDGRFLKKEDGEALANKVKESDFEIESITKKKGKEYAPKLFDLTGLQVYCNTKFGFSADETLKIVQKLYEQKVVTYPRVDTTFLPNDIYPKVSGILQKLTNYSKLTQPILGKKIRKSTKVFNDKKVTDHHAIIPTGIQINLQYNQQQVYDIIVKRFIAVFYDDCLVSNTTVIGKASDVSFKTTGKEILEKGWRIIFENANAKEKESGILPTFEKGEKGPHEPSFLEKETKPPKQFTEASLLRAMETAGKQVDDEDMRELMKENGIGRPSTRANIIETLFKRKYIKRNKKQVLPTVTGIQLIDTIQNDLLKSAELTGSWEKQLKDIEKGAFSAGAFIKNMKRMVDALVYEVRSETKRANISHAVTVKNRKAKAVKKAAAGITAETCPKCKQGLILKGKTAYGCSGYKAGCNFVMPFSYANKKISEKQYIRLLQKGSTVNLKGFKTDSGTLEGLLRFDEAFNLKLEPKKTSKKAKLDELSCPKCKKGIVIKGRTAYGCSNYKSGCDFKVTFDAVRTKVNGQKPTKELVHSILNGSI</sequence>
<keyword evidence="7" id="KW-0413">Isomerase</keyword>
<dbReference type="CDD" id="cd03362">
    <property type="entry name" value="TOPRIM_TopoIA_TopoIII"/>
    <property type="match status" value="1"/>
</dbReference>
<dbReference type="PROSITE" id="PS50880">
    <property type="entry name" value="TOPRIM"/>
    <property type="match status" value="1"/>
</dbReference>
<comment type="similarity">
    <text evidence="2">Belongs to the type IA topoisomerase family.</text>
</comment>
<dbReference type="RefSeq" id="WP_303309014.1">
    <property type="nucleotide sequence ID" value="NZ_JAODOP010000001.1"/>
</dbReference>
<evidence type="ECO:0000259" key="12">
    <source>
        <dbReference type="PROSITE" id="PS50880"/>
    </source>
</evidence>
<keyword evidence="6" id="KW-0238">DNA-binding</keyword>
<comment type="catalytic activity">
    <reaction evidence="1">
        <text>ATP-independent breakage of single-stranded DNA, followed by passage and rejoining.</text>
        <dbReference type="EC" id="5.6.2.1"/>
    </reaction>
</comment>
<dbReference type="NCBIfam" id="NF005829">
    <property type="entry name" value="PRK07726.1"/>
    <property type="match status" value="1"/>
</dbReference>
<protein>
    <recommendedName>
        <fullName evidence="3">DNA topoisomerase</fullName>
        <ecNumber evidence="3">5.6.2.1</ecNumber>
    </recommendedName>
    <alternativeName>
        <fullName evidence="11">Omega-protein</fullName>
    </alternativeName>
    <alternativeName>
        <fullName evidence="10">Relaxing enzyme</fullName>
    </alternativeName>
    <alternativeName>
        <fullName evidence="8">Swivelase</fullName>
    </alternativeName>
    <alternativeName>
        <fullName evidence="9">Untwisting enzyme</fullName>
    </alternativeName>
</protein>
<dbReference type="InterPro" id="IPR003602">
    <property type="entry name" value="Topo_IA_DNA-bd_dom"/>
</dbReference>
<evidence type="ECO:0000256" key="1">
    <source>
        <dbReference type="ARBA" id="ARBA00000213"/>
    </source>
</evidence>
<dbReference type="CDD" id="cd00186">
    <property type="entry name" value="TOP1Ac"/>
    <property type="match status" value="1"/>
</dbReference>
<dbReference type="EMBL" id="JAODOP010000001">
    <property type="protein sequence ID" value="MEF3832021.1"/>
    <property type="molecule type" value="Genomic_DNA"/>
</dbReference>
<evidence type="ECO:0000256" key="10">
    <source>
        <dbReference type="ARBA" id="ARBA00032235"/>
    </source>
</evidence>
<dbReference type="SMART" id="SM00436">
    <property type="entry name" value="TOP1Bc"/>
    <property type="match status" value="1"/>
</dbReference>
<comment type="caution">
    <text evidence="14">The sequence shown here is derived from an EMBL/GenBank/DDBJ whole genome shotgun (WGS) entry which is preliminary data.</text>
</comment>
<keyword evidence="15" id="KW-1185">Reference proteome</keyword>
<feature type="domain" description="Topo IA-type catalytic" evidence="13">
    <location>
        <begin position="151"/>
        <end position="576"/>
    </location>
</feature>
<keyword evidence="4" id="KW-0479">Metal-binding</keyword>
<dbReference type="NCBIfam" id="TIGR01056">
    <property type="entry name" value="topB"/>
    <property type="match status" value="1"/>
</dbReference>
<dbReference type="InterPro" id="IPR034144">
    <property type="entry name" value="TOPRIM_TopoIII"/>
</dbReference>
<dbReference type="Pfam" id="PF01131">
    <property type="entry name" value="Topoisom_bac"/>
    <property type="match status" value="1"/>
</dbReference>
<dbReference type="SUPFAM" id="SSF56712">
    <property type="entry name" value="Prokaryotic type I DNA topoisomerase"/>
    <property type="match status" value="1"/>
</dbReference>
<gene>
    <name evidence="14" type="ORF">N1F79_02660</name>
</gene>
<organism evidence="14 15">
    <name type="scientific">Flavivirga spongiicola</name>
    <dbReference type="NCBI Taxonomy" id="421621"/>
    <lineage>
        <taxon>Bacteria</taxon>
        <taxon>Pseudomonadati</taxon>
        <taxon>Bacteroidota</taxon>
        <taxon>Flavobacteriia</taxon>
        <taxon>Flavobacteriales</taxon>
        <taxon>Flavobacteriaceae</taxon>
        <taxon>Flavivirga</taxon>
    </lineage>
</organism>
<dbReference type="PANTHER" id="PTHR11390">
    <property type="entry name" value="PROKARYOTIC DNA TOPOISOMERASE"/>
    <property type="match status" value="1"/>
</dbReference>
<evidence type="ECO:0000256" key="4">
    <source>
        <dbReference type="ARBA" id="ARBA00022723"/>
    </source>
</evidence>
<dbReference type="Gene3D" id="2.70.20.10">
    <property type="entry name" value="Topoisomerase I, domain 3"/>
    <property type="match status" value="1"/>
</dbReference>
<feature type="domain" description="Toprim" evidence="12">
    <location>
        <begin position="1"/>
        <end position="134"/>
    </location>
</feature>
<dbReference type="SMART" id="SM00437">
    <property type="entry name" value="TOP1Ac"/>
    <property type="match status" value="1"/>
</dbReference>
<dbReference type="InterPro" id="IPR003601">
    <property type="entry name" value="Topo_IA_2"/>
</dbReference>
<dbReference type="InterPro" id="IPR006171">
    <property type="entry name" value="TOPRIM_dom"/>
</dbReference>
<evidence type="ECO:0000256" key="9">
    <source>
        <dbReference type="ARBA" id="ARBA00031985"/>
    </source>
</evidence>
<evidence type="ECO:0000256" key="5">
    <source>
        <dbReference type="ARBA" id="ARBA00023029"/>
    </source>
</evidence>
<dbReference type="InterPro" id="IPR013497">
    <property type="entry name" value="Topo_IA_cen"/>
</dbReference>
<evidence type="ECO:0000256" key="11">
    <source>
        <dbReference type="ARBA" id="ARBA00032877"/>
    </source>
</evidence>
<dbReference type="EC" id="5.6.2.1" evidence="3"/>
<dbReference type="PRINTS" id="PR00417">
    <property type="entry name" value="PRTPISMRASEI"/>
</dbReference>
<dbReference type="Proteomes" id="UP001337305">
    <property type="component" value="Unassembled WGS sequence"/>
</dbReference>
<proteinExistence type="inferred from homology"/>
<evidence type="ECO:0000259" key="13">
    <source>
        <dbReference type="PROSITE" id="PS52039"/>
    </source>
</evidence>
<evidence type="ECO:0000256" key="8">
    <source>
        <dbReference type="ARBA" id="ARBA00030003"/>
    </source>
</evidence>
<evidence type="ECO:0000256" key="2">
    <source>
        <dbReference type="ARBA" id="ARBA00009446"/>
    </source>
</evidence>
<dbReference type="InterPro" id="IPR005738">
    <property type="entry name" value="TopoIII"/>
</dbReference>
<dbReference type="InterPro" id="IPR013824">
    <property type="entry name" value="Topo_IA_cen_sub1"/>
</dbReference>
<evidence type="ECO:0000313" key="15">
    <source>
        <dbReference type="Proteomes" id="UP001337305"/>
    </source>
</evidence>
<dbReference type="PANTHER" id="PTHR11390:SF21">
    <property type="entry name" value="DNA TOPOISOMERASE 3-ALPHA"/>
    <property type="match status" value="1"/>
</dbReference>
<dbReference type="Gene3D" id="1.10.290.10">
    <property type="entry name" value="Topoisomerase I, domain 4"/>
    <property type="match status" value="1"/>
</dbReference>
<dbReference type="InterPro" id="IPR023405">
    <property type="entry name" value="Topo_IA_core_domain"/>
</dbReference>
<evidence type="ECO:0000256" key="3">
    <source>
        <dbReference type="ARBA" id="ARBA00012891"/>
    </source>
</evidence>
<dbReference type="InterPro" id="IPR013825">
    <property type="entry name" value="Topo_IA_cen_sub2"/>
</dbReference>
<evidence type="ECO:0000313" key="14">
    <source>
        <dbReference type="EMBL" id="MEF3832021.1"/>
    </source>
</evidence>
<dbReference type="Gene3D" id="3.40.50.140">
    <property type="match status" value="1"/>
</dbReference>
<dbReference type="Pfam" id="PF01751">
    <property type="entry name" value="Toprim"/>
    <property type="match status" value="1"/>
</dbReference>
<evidence type="ECO:0000256" key="6">
    <source>
        <dbReference type="ARBA" id="ARBA00023125"/>
    </source>
</evidence>
<evidence type="ECO:0000256" key="7">
    <source>
        <dbReference type="ARBA" id="ARBA00023235"/>
    </source>
</evidence>
<dbReference type="SMART" id="SM00493">
    <property type="entry name" value="TOPRIM"/>
    <property type="match status" value="1"/>
</dbReference>